<dbReference type="FunFam" id="1.10.10.10:FF:000163">
    <property type="entry name" value="MarR family transcriptional regulator"/>
    <property type="match status" value="1"/>
</dbReference>
<dbReference type="Proteomes" id="UP000048926">
    <property type="component" value="Unassembled WGS sequence"/>
</dbReference>
<gene>
    <name evidence="8" type="primary">ohrR_1</name>
    <name evidence="8" type="ORF">LAL4801_01038</name>
</gene>
<dbReference type="GO" id="GO:0003700">
    <property type="term" value="F:DNA-binding transcription factor activity"/>
    <property type="evidence" value="ECO:0007669"/>
    <property type="project" value="InterPro"/>
</dbReference>
<dbReference type="GO" id="GO:0005737">
    <property type="term" value="C:cytoplasm"/>
    <property type="evidence" value="ECO:0007669"/>
    <property type="project" value="UniProtKB-SubCell"/>
</dbReference>
<feature type="domain" description="HTH marR-type" evidence="7">
    <location>
        <begin position="129"/>
        <end position="256"/>
    </location>
</feature>
<dbReference type="InterPro" id="IPR036390">
    <property type="entry name" value="WH_DNA-bd_sf"/>
</dbReference>
<feature type="region of interest" description="Disordered" evidence="6">
    <location>
        <begin position="1"/>
        <end position="123"/>
    </location>
</feature>
<dbReference type="Pfam" id="PF22381">
    <property type="entry name" value="Staph_reg_Sar_Rot"/>
    <property type="match status" value="1"/>
</dbReference>
<reference evidence="9" key="1">
    <citation type="submission" date="2015-07" db="EMBL/GenBank/DDBJ databases">
        <authorList>
            <person name="Rodrigo-Torres Lidia"/>
            <person name="Arahal R.David."/>
        </authorList>
    </citation>
    <scope>NUCLEOTIDE SEQUENCE [LARGE SCALE GENOMIC DNA]</scope>
    <source>
        <strain evidence="9">CECT 4801</strain>
    </source>
</reference>
<name>A0A0M6XYV7_9HYPH</name>
<dbReference type="OrthoDB" id="9806864at2"/>
<evidence type="ECO:0000256" key="1">
    <source>
        <dbReference type="ARBA" id="ARBA00004496"/>
    </source>
</evidence>
<organism evidence="8 9">
    <name type="scientific">Roseibium aggregatum</name>
    <dbReference type="NCBI Taxonomy" id="187304"/>
    <lineage>
        <taxon>Bacteria</taxon>
        <taxon>Pseudomonadati</taxon>
        <taxon>Pseudomonadota</taxon>
        <taxon>Alphaproteobacteria</taxon>
        <taxon>Hyphomicrobiales</taxon>
        <taxon>Stappiaceae</taxon>
        <taxon>Roseibium</taxon>
    </lineage>
</organism>
<protein>
    <submittedName>
        <fullName evidence="8">Organic hydroperoxide resistance transcriptional regulator</fullName>
    </submittedName>
</protein>
<keyword evidence="4" id="KW-0238">DNA-binding</keyword>
<sequence length="267" mass="29064">MSETTNQMSLLDAIGFSAPEATEKQKKDKSAKAEKSEKKQRKKAAAKPEAEAASGAESNDTREAEIDVAVAETPVSQEIADTGETPDVSAETQAGEDPGTEQAASAANDPASDQDDDSQKIHDGSLPLDRHLCFALYSANHAMHGVYKALLKEVGLTYPQFLAMTVLWETNNVPVGAITSKLQLDTNTLTPLLKRLEAMGLVTRTRNIKDERQVILKLTRKGRALQKKTEHFSTCIMSSTGLKLEEVIDLQAKVMTLRDNLRKAGLE</sequence>
<keyword evidence="3" id="KW-0805">Transcription regulation</keyword>
<keyword evidence="2" id="KW-0963">Cytoplasm</keyword>
<dbReference type="GO" id="GO:0003677">
    <property type="term" value="F:DNA binding"/>
    <property type="evidence" value="ECO:0007669"/>
    <property type="project" value="UniProtKB-KW"/>
</dbReference>
<evidence type="ECO:0000259" key="7">
    <source>
        <dbReference type="PROSITE" id="PS50995"/>
    </source>
</evidence>
<evidence type="ECO:0000313" key="9">
    <source>
        <dbReference type="Proteomes" id="UP000048926"/>
    </source>
</evidence>
<dbReference type="InterPro" id="IPR036388">
    <property type="entry name" value="WH-like_DNA-bd_sf"/>
</dbReference>
<dbReference type="STRING" id="187304.B0E33_24945"/>
<evidence type="ECO:0000256" key="2">
    <source>
        <dbReference type="ARBA" id="ARBA00022490"/>
    </source>
</evidence>
<evidence type="ECO:0000256" key="5">
    <source>
        <dbReference type="ARBA" id="ARBA00023163"/>
    </source>
</evidence>
<dbReference type="PANTHER" id="PTHR33164:SF5">
    <property type="entry name" value="ORGANIC HYDROPEROXIDE RESISTANCE TRANSCRIPTIONAL REGULATOR"/>
    <property type="match status" value="1"/>
</dbReference>
<dbReference type="EMBL" id="CXST01000001">
    <property type="protein sequence ID" value="CTQ42607.1"/>
    <property type="molecule type" value="Genomic_DNA"/>
</dbReference>
<evidence type="ECO:0000256" key="6">
    <source>
        <dbReference type="SAM" id="MobiDB-lite"/>
    </source>
</evidence>
<dbReference type="InterPro" id="IPR000835">
    <property type="entry name" value="HTH_MarR-typ"/>
</dbReference>
<dbReference type="SUPFAM" id="SSF46785">
    <property type="entry name" value="Winged helix' DNA-binding domain"/>
    <property type="match status" value="1"/>
</dbReference>
<comment type="subcellular location">
    <subcellularLocation>
        <location evidence="1">Cytoplasm</location>
    </subcellularLocation>
</comment>
<dbReference type="Gene3D" id="1.10.10.10">
    <property type="entry name" value="Winged helix-like DNA-binding domain superfamily/Winged helix DNA-binding domain"/>
    <property type="match status" value="1"/>
</dbReference>
<dbReference type="SMART" id="SM00347">
    <property type="entry name" value="HTH_MARR"/>
    <property type="match status" value="1"/>
</dbReference>
<dbReference type="AlphaFoldDB" id="A0A0M6XYV7"/>
<proteinExistence type="predicted"/>
<dbReference type="InterPro" id="IPR039422">
    <property type="entry name" value="MarR/SlyA-like"/>
</dbReference>
<keyword evidence="5" id="KW-0804">Transcription</keyword>
<feature type="compositionally biased region" description="Basic and acidic residues" evidence="6">
    <location>
        <begin position="21"/>
        <end position="37"/>
    </location>
</feature>
<dbReference type="GO" id="GO:0006950">
    <property type="term" value="P:response to stress"/>
    <property type="evidence" value="ECO:0007669"/>
    <property type="project" value="TreeGrafter"/>
</dbReference>
<dbReference type="InterPro" id="IPR055166">
    <property type="entry name" value="Transc_reg_Sar_Rot_HTH"/>
</dbReference>
<evidence type="ECO:0000256" key="4">
    <source>
        <dbReference type="ARBA" id="ARBA00023125"/>
    </source>
</evidence>
<dbReference type="PROSITE" id="PS50995">
    <property type="entry name" value="HTH_MARR_2"/>
    <property type="match status" value="1"/>
</dbReference>
<evidence type="ECO:0000313" key="8">
    <source>
        <dbReference type="EMBL" id="CTQ42607.1"/>
    </source>
</evidence>
<keyword evidence="9" id="KW-1185">Reference proteome</keyword>
<evidence type="ECO:0000256" key="3">
    <source>
        <dbReference type="ARBA" id="ARBA00023015"/>
    </source>
</evidence>
<dbReference type="RefSeq" id="WP_082444439.1">
    <property type="nucleotide sequence ID" value="NZ_CXST01000001.1"/>
</dbReference>
<dbReference type="PANTHER" id="PTHR33164">
    <property type="entry name" value="TRANSCRIPTIONAL REGULATOR, MARR FAMILY"/>
    <property type="match status" value="1"/>
</dbReference>
<accession>A0A0M6XYV7</accession>